<organism evidence="3 4">
    <name type="scientific">Sedimentisphaera salicampi</name>
    <dbReference type="NCBI Taxonomy" id="1941349"/>
    <lineage>
        <taxon>Bacteria</taxon>
        <taxon>Pseudomonadati</taxon>
        <taxon>Planctomycetota</taxon>
        <taxon>Phycisphaerae</taxon>
        <taxon>Sedimentisphaerales</taxon>
        <taxon>Sedimentisphaeraceae</taxon>
        <taxon>Sedimentisphaera</taxon>
    </lineage>
</organism>
<protein>
    <recommendedName>
        <fullName evidence="2">Bacterial Pleckstrin homology domain-containing protein</fullName>
    </recommendedName>
</protein>
<reference evidence="4" key="1">
    <citation type="submission" date="2017-04" db="EMBL/GenBank/DDBJ databases">
        <title>Comparative genomics and description of representatives of a novel lineage of planctomycetes thriving in anoxic sediments.</title>
        <authorList>
            <person name="Spring S."/>
            <person name="Bunk B."/>
            <person name="Sproer C."/>
        </authorList>
    </citation>
    <scope>NUCLEOTIDE SEQUENCE [LARGE SCALE GENOMIC DNA]</scope>
    <source>
        <strain evidence="4">ST-PulAB-D4</strain>
    </source>
</reference>
<dbReference type="KEGG" id="pbp:STSP1_01407"/>
<keyword evidence="1" id="KW-0472">Membrane</keyword>
<dbReference type="RefSeq" id="WP_085755688.1">
    <property type="nucleotide sequence ID" value="NZ_CP021023.1"/>
</dbReference>
<keyword evidence="1" id="KW-0812">Transmembrane</keyword>
<dbReference type="Pfam" id="PF10882">
    <property type="entry name" value="bPH_5"/>
    <property type="match status" value="1"/>
</dbReference>
<keyword evidence="1" id="KW-1133">Transmembrane helix</keyword>
<sequence length="167" mass="17971">MESSVVFGAPWSGALKGMTGLFSLILAGIAIVGIFTGPEGDATWTLSMTAMPLAILIISAFFMIRGYVLTEDALLVQRLGWNSSLDLTGLISAEAKPKAMAKSIRKFGNGGLFCFAGAFYNKALGSYRAFATDNSRTVVLKFAERTVVVSPDKPEEFVTQIKNFKNL</sequence>
<evidence type="ECO:0000313" key="3">
    <source>
        <dbReference type="EMBL" id="ARN57014.1"/>
    </source>
</evidence>
<feature type="transmembrane region" description="Helical" evidence="1">
    <location>
        <begin position="21"/>
        <end position="38"/>
    </location>
</feature>
<name>A0A1W6LMN9_9BACT</name>
<dbReference type="AlphaFoldDB" id="A0A1W6LMN9"/>
<accession>A0A1W6LMN9</accession>
<evidence type="ECO:0000259" key="2">
    <source>
        <dbReference type="Pfam" id="PF10882"/>
    </source>
</evidence>
<feature type="transmembrane region" description="Helical" evidence="1">
    <location>
        <begin position="44"/>
        <end position="68"/>
    </location>
</feature>
<keyword evidence="4" id="KW-1185">Reference proteome</keyword>
<evidence type="ECO:0000256" key="1">
    <source>
        <dbReference type="SAM" id="Phobius"/>
    </source>
</evidence>
<dbReference type="EMBL" id="CP021023">
    <property type="protein sequence ID" value="ARN57014.1"/>
    <property type="molecule type" value="Genomic_DNA"/>
</dbReference>
<gene>
    <name evidence="3" type="ORF">STSP1_01407</name>
</gene>
<dbReference type="InterPro" id="IPR027783">
    <property type="entry name" value="Bacterial_PH-related"/>
</dbReference>
<evidence type="ECO:0000313" key="4">
    <source>
        <dbReference type="Proteomes" id="UP000193334"/>
    </source>
</evidence>
<dbReference type="Proteomes" id="UP000193334">
    <property type="component" value="Chromosome"/>
</dbReference>
<proteinExistence type="predicted"/>
<dbReference type="STRING" id="1941349.STSP1_01407"/>
<feature type="domain" description="Bacterial Pleckstrin homology" evidence="2">
    <location>
        <begin position="67"/>
        <end position="162"/>
    </location>
</feature>